<organism evidence="1">
    <name type="scientific">marine metagenome</name>
    <dbReference type="NCBI Taxonomy" id="408172"/>
    <lineage>
        <taxon>unclassified sequences</taxon>
        <taxon>metagenomes</taxon>
        <taxon>ecological metagenomes</taxon>
    </lineage>
</organism>
<protein>
    <submittedName>
        <fullName evidence="1">Uncharacterized protein</fullName>
    </submittedName>
</protein>
<dbReference type="AlphaFoldDB" id="A0A381YA40"/>
<evidence type="ECO:0000313" key="1">
    <source>
        <dbReference type="EMBL" id="SVA73865.1"/>
    </source>
</evidence>
<accession>A0A381YA40</accession>
<name>A0A381YA40_9ZZZZ</name>
<dbReference type="EMBL" id="UINC01017733">
    <property type="protein sequence ID" value="SVA73865.1"/>
    <property type="molecule type" value="Genomic_DNA"/>
</dbReference>
<reference evidence="1" key="1">
    <citation type="submission" date="2018-05" db="EMBL/GenBank/DDBJ databases">
        <authorList>
            <person name="Lanie J.A."/>
            <person name="Ng W.-L."/>
            <person name="Kazmierczak K.M."/>
            <person name="Andrzejewski T.M."/>
            <person name="Davidsen T.M."/>
            <person name="Wayne K.J."/>
            <person name="Tettelin H."/>
            <person name="Glass J.I."/>
            <person name="Rusch D."/>
            <person name="Podicherti R."/>
            <person name="Tsui H.-C.T."/>
            <person name="Winkler M.E."/>
        </authorList>
    </citation>
    <scope>NUCLEOTIDE SEQUENCE</scope>
</reference>
<sequence>MVPRAGIDKPAVCGLSSVGSIAPSSLIITVANPILKS</sequence>
<proteinExistence type="predicted"/>
<gene>
    <name evidence="1" type="ORF">METZ01_LOCUS126719</name>
</gene>